<dbReference type="InterPro" id="IPR027417">
    <property type="entry name" value="P-loop_NTPase"/>
</dbReference>
<dbReference type="InterPro" id="IPR003439">
    <property type="entry name" value="ABC_transporter-like_ATP-bd"/>
</dbReference>
<feature type="transmembrane region" description="Helical" evidence="14">
    <location>
        <begin position="684"/>
        <end position="707"/>
    </location>
</feature>
<feature type="transmembrane region" description="Helical" evidence="14">
    <location>
        <begin position="109"/>
        <end position="132"/>
    </location>
</feature>
<evidence type="ECO:0000256" key="13">
    <source>
        <dbReference type="ARBA" id="ARBA00023180"/>
    </source>
</evidence>
<dbReference type="GO" id="GO:0005524">
    <property type="term" value="F:ATP binding"/>
    <property type="evidence" value="ECO:0007669"/>
    <property type="project" value="UniProtKB-KW"/>
</dbReference>
<comment type="subcellular location">
    <subcellularLocation>
        <location evidence="1">Membrane</location>
        <topology evidence="1">Multi-pass membrane protein</topology>
    </subcellularLocation>
</comment>
<evidence type="ECO:0000256" key="7">
    <source>
        <dbReference type="ARBA" id="ARBA00022741"/>
    </source>
</evidence>
<dbReference type="Gene3D" id="3.40.50.300">
    <property type="entry name" value="P-loop containing nucleotide triphosphate hydrolases"/>
    <property type="match status" value="2"/>
</dbReference>
<dbReference type="SUPFAM" id="SSF90123">
    <property type="entry name" value="ABC transporter transmembrane region"/>
    <property type="match status" value="2"/>
</dbReference>
<dbReference type="CDD" id="cd18578">
    <property type="entry name" value="ABC_6TM_Pgp_ABCB1_D2_like"/>
    <property type="match status" value="1"/>
</dbReference>
<organism evidence="17 18">
    <name type="scientific">Rattus norvegicus</name>
    <name type="common">Rat</name>
    <dbReference type="NCBI Taxonomy" id="10116"/>
    <lineage>
        <taxon>Eukaryota</taxon>
        <taxon>Metazoa</taxon>
        <taxon>Chordata</taxon>
        <taxon>Craniata</taxon>
        <taxon>Vertebrata</taxon>
        <taxon>Euteleostomi</taxon>
        <taxon>Mammalia</taxon>
        <taxon>Eutheria</taxon>
        <taxon>Euarchontoglires</taxon>
        <taxon>Glires</taxon>
        <taxon>Rodentia</taxon>
        <taxon>Myomorpha</taxon>
        <taxon>Muroidea</taxon>
        <taxon>Muridae</taxon>
        <taxon>Murinae</taxon>
        <taxon>Rattus</taxon>
    </lineage>
</organism>
<feature type="transmembrane region" description="Helical" evidence="14">
    <location>
        <begin position="658"/>
        <end position="678"/>
    </location>
</feature>
<evidence type="ECO:0000259" key="16">
    <source>
        <dbReference type="PROSITE" id="PS50929"/>
    </source>
</evidence>
<keyword evidence="5 14" id="KW-0812">Transmembrane</keyword>
<feature type="transmembrane region" description="Helical" evidence="14">
    <location>
        <begin position="800"/>
        <end position="820"/>
    </location>
</feature>
<dbReference type="CDD" id="cd03249">
    <property type="entry name" value="ABC_MTABC3_MDL1_MDL2"/>
    <property type="match status" value="2"/>
</dbReference>
<reference evidence="18" key="1">
    <citation type="submission" date="2005-09" db="EMBL/GenBank/DDBJ databases">
        <authorList>
            <person name="Mural R.J."/>
            <person name="Li P.W."/>
            <person name="Adams M.D."/>
            <person name="Amanatides P.G."/>
            <person name="Baden-Tillson H."/>
            <person name="Barnstead M."/>
            <person name="Chin S.H."/>
            <person name="Dew I."/>
            <person name="Evans C.A."/>
            <person name="Ferriera S."/>
            <person name="Flanigan M."/>
            <person name="Fosler C."/>
            <person name="Glodek A."/>
            <person name="Gu Z."/>
            <person name="Holt R.A."/>
            <person name="Jennings D."/>
            <person name="Kraft C.L."/>
            <person name="Lu F."/>
            <person name="Nguyen T."/>
            <person name="Nusskern D.R."/>
            <person name="Pfannkoch C.M."/>
            <person name="Sitter C."/>
            <person name="Sutton G.G."/>
            <person name="Venter J.C."/>
            <person name="Wang Z."/>
            <person name="Woodage T."/>
            <person name="Zheng X.H."/>
            <person name="Zhong F."/>
        </authorList>
    </citation>
    <scope>NUCLEOTIDE SEQUENCE [LARGE SCALE GENOMIC DNA]</scope>
    <source>
        <strain>BN</strain>
        <strain evidence="18">Sprague-Dawley</strain>
    </source>
</reference>
<evidence type="ECO:0000313" key="19">
    <source>
        <dbReference type="RGD" id="1566342"/>
    </source>
</evidence>
<dbReference type="Gene3D" id="1.20.1560.10">
    <property type="entry name" value="ABC transporter type 1, transmembrane domain"/>
    <property type="match status" value="2"/>
</dbReference>
<evidence type="ECO:0000256" key="4">
    <source>
        <dbReference type="ARBA" id="ARBA00022448"/>
    </source>
</evidence>
<dbReference type="InterPro" id="IPR017871">
    <property type="entry name" value="ABC_transporter-like_CS"/>
</dbReference>
<keyword evidence="7" id="KW-0547">Nucleotide-binding</keyword>
<evidence type="ECO:0000256" key="2">
    <source>
        <dbReference type="ARBA" id="ARBA00007577"/>
    </source>
</evidence>
<proteinExistence type="inferred from homology"/>
<evidence type="ECO:0000256" key="5">
    <source>
        <dbReference type="ARBA" id="ARBA00022692"/>
    </source>
</evidence>
<feature type="transmembrane region" description="Helical" evidence="14">
    <location>
        <begin position="46"/>
        <end position="70"/>
    </location>
</feature>
<dbReference type="InterPro" id="IPR011527">
    <property type="entry name" value="ABC1_TM_dom"/>
</dbReference>
<evidence type="ECO:0000256" key="6">
    <source>
        <dbReference type="ARBA" id="ARBA00022737"/>
    </source>
</evidence>
<evidence type="ECO:0000256" key="3">
    <source>
        <dbReference type="ARBA" id="ARBA00012191"/>
    </source>
</evidence>
<feature type="transmembrane region" description="Helical" evidence="14">
    <location>
        <begin position="321"/>
        <end position="344"/>
    </location>
</feature>
<dbReference type="FunFam" id="3.40.50.300:FF:000479">
    <property type="entry name" value="Multidrug resistance protein 1A"/>
    <property type="match status" value="1"/>
</dbReference>
<evidence type="ECO:0000256" key="1">
    <source>
        <dbReference type="ARBA" id="ARBA00004141"/>
    </source>
</evidence>
<evidence type="ECO:0000313" key="17">
    <source>
        <dbReference type="EMBL" id="EDL89093.1"/>
    </source>
</evidence>
<evidence type="ECO:0000313" key="18">
    <source>
        <dbReference type="Proteomes" id="UP000234681"/>
    </source>
</evidence>
<dbReference type="FunFam" id="3.40.50.300:FF:000302">
    <property type="entry name" value="ATP-binding cassette subfamily B member 5"/>
    <property type="match status" value="1"/>
</dbReference>
<dbReference type="GO" id="GO:0008559">
    <property type="term" value="F:ABC-type xenobiotic transporter activity"/>
    <property type="evidence" value="ECO:0007669"/>
    <property type="project" value="UniProtKB-EC"/>
</dbReference>
<evidence type="ECO:0000256" key="9">
    <source>
        <dbReference type="ARBA" id="ARBA00022967"/>
    </source>
</evidence>
<name>A6KDM8_RAT</name>
<dbReference type="SMART" id="SM00382">
    <property type="entry name" value="AAA"/>
    <property type="match status" value="2"/>
</dbReference>
<dbReference type="FunFam" id="1.20.1560.10:FF:000499">
    <property type="entry name" value="ATP-binding cassette sub-family B member 5"/>
    <property type="match status" value="1"/>
</dbReference>
<feature type="domain" description="ABC transporter" evidence="15">
    <location>
        <begin position="387"/>
        <end position="623"/>
    </location>
</feature>
<comment type="similarity">
    <text evidence="2">Belongs to the ABC transporter superfamily. ABCB family. Multidrug resistance exporter (TC 3.A.1.201) subfamily.</text>
</comment>
<dbReference type="SUPFAM" id="SSF52540">
    <property type="entry name" value="P-loop containing nucleoside triphosphate hydrolases"/>
    <property type="match status" value="2"/>
</dbReference>
<dbReference type="RGD" id="1566342">
    <property type="gene designation" value="Abcb5"/>
</dbReference>
<feature type="transmembrane region" description="Helical" evidence="14">
    <location>
        <begin position="290"/>
        <end position="309"/>
    </location>
</feature>
<feature type="domain" description="ABC transmembrane type-1" evidence="16">
    <location>
        <begin position="624"/>
        <end position="825"/>
    </location>
</feature>
<dbReference type="AlphaFoldDB" id="A6KDM8"/>
<dbReference type="InterPro" id="IPR003593">
    <property type="entry name" value="AAA+_ATPase"/>
</dbReference>
<dbReference type="Pfam" id="PF00664">
    <property type="entry name" value="ABC_membrane"/>
    <property type="match status" value="2"/>
</dbReference>
<dbReference type="GO" id="GO:0016887">
    <property type="term" value="F:ATP hydrolysis activity"/>
    <property type="evidence" value="ECO:0007669"/>
    <property type="project" value="InterPro"/>
</dbReference>
<evidence type="ECO:0000256" key="11">
    <source>
        <dbReference type="ARBA" id="ARBA00023055"/>
    </source>
</evidence>
<feature type="domain" description="ABC transporter" evidence="15">
    <location>
        <begin position="860"/>
        <end position="1098"/>
    </location>
</feature>
<keyword evidence="13" id="KW-0325">Glycoprotein</keyword>
<dbReference type="EMBL" id="CH474038">
    <property type="protein sequence ID" value="EDL89093.1"/>
    <property type="molecule type" value="Genomic_DNA"/>
</dbReference>
<keyword evidence="9" id="KW-1278">Translocase</keyword>
<dbReference type="FunFam" id="1.20.1560.10:FF:000018">
    <property type="entry name" value="ATP-binding cassette subfamily B member 11"/>
    <property type="match status" value="1"/>
</dbReference>
<evidence type="ECO:0000259" key="15">
    <source>
        <dbReference type="PROSITE" id="PS50893"/>
    </source>
</evidence>
<dbReference type="GO" id="GO:0006869">
    <property type="term" value="P:lipid transport"/>
    <property type="evidence" value="ECO:0007669"/>
    <property type="project" value="UniProtKB-KW"/>
</dbReference>
<keyword evidence="8 17" id="KW-0067">ATP-binding</keyword>
<dbReference type="PROSITE" id="PS50929">
    <property type="entry name" value="ABC_TM1F"/>
    <property type="match status" value="2"/>
</dbReference>
<keyword evidence="11" id="KW-0445">Lipid transport</keyword>
<dbReference type="InterPro" id="IPR039421">
    <property type="entry name" value="Type_1_exporter"/>
</dbReference>
<dbReference type="EC" id="7.6.2.2" evidence="3"/>
<dbReference type="PANTHER" id="PTHR43394:SF27">
    <property type="entry name" value="ATP-DEPENDENT TRANSLOCASE ABCB1-LIKE"/>
    <property type="match status" value="1"/>
</dbReference>
<dbReference type="PROSITE" id="PS00211">
    <property type="entry name" value="ABC_TRANSPORTER_1"/>
    <property type="match status" value="2"/>
</dbReference>
<dbReference type="GO" id="GO:0000139">
    <property type="term" value="C:Golgi membrane"/>
    <property type="evidence" value="ECO:0007669"/>
    <property type="project" value="UniProtKB-ARBA"/>
</dbReference>
<dbReference type="AGR" id="RGD:1566342"/>
<dbReference type="PANTHER" id="PTHR43394">
    <property type="entry name" value="ATP-DEPENDENT PERMEASE MDL1, MITOCHONDRIAL"/>
    <property type="match status" value="1"/>
</dbReference>
<dbReference type="CDD" id="cd18577">
    <property type="entry name" value="ABC_6TM_Pgp_ABCB1_D1_like"/>
    <property type="match status" value="1"/>
</dbReference>
<keyword evidence="6" id="KW-0677">Repeat</keyword>
<feature type="domain" description="ABC transmembrane type-1" evidence="16">
    <location>
        <begin position="51"/>
        <end position="351"/>
    </location>
</feature>
<dbReference type="GO" id="GO:0016324">
    <property type="term" value="C:apical plasma membrane"/>
    <property type="evidence" value="ECO:0007669"/>
    <property type="project" value="UniProtKB-ARBA"/>
</dbReference>
<dbReference type="GO" id="GO:0009410">
    <property type="term" value="P:response to xenobiotic stimulus"/>
    <property type="evidence" value="ECO:0007669"/>
    <property type="project" value="UniProtKB-ARBA"/>
</dbReference>
<protein>
    <recommendedName>
        <fullName evidence="3">ABC-type xenobiotic transporter</fullName>
        <ecNumber evidence="3">7.6.2.2</ecNumber>
    </recommendedName>
</protein>
<dbReference type="Pfam" id="PF00005">
    <property type="entry name" value="ABC_tran"/>
    <property type="match status" value="2"/>
</dbReference>
<dbReference type="PROSITE" id="PS50893">
    <property type="entry name" value="ABC_TRANSPORTER_2"/>
    <property type="match status" value="2"/>
</dbReference>
<evidence type="ECO:0000256" key="14">
    <source>
        <dbReference type="SAM" id="Phobius"/>
    </source>
</evidence>
<evidence type="ECO:0000256" key="10">
    <source>
        <dbReference type="ARBA" id="ARBA00022989"/>
    </source>
</evidence>
<evidence type="ECO:0000256" key="8">
    <source>
        <dbReference type="ARBA" id="ARBA00022840"/>
    </source>
</evidence>
<gene>
    <name evidence="19" type="primary">Abcb5</name>
    <name evidence="17" type="synonym">RGD1566342_predicted</name>
    <name evidence="17" type="ORF">rCG_21086</name>
</gene>
<keyword evidence="4" id="KW-0813">Transport</keyword>
<sequence>MAHSERANGLQESNQRYGSLQEQLPKAGNQAVGPIEIFRFADNLDIVLMTLGILASMINGATVPLMSLVLGEISDHFINGCLVQTNKTKYQNCSQSQEKLNEDIIMLTLYYVGIGAAALVLGYVQISFWVITAARQTTRIRKQFFHSILAQDISWFDGTDICELNTRMNGDISKLCDGIGDKIPLMFQNISGFSIGLVISLIKSWKLSLAILSTSPLIMAASALCSRMVISLTSKELDAYSKAGAVAEEALSSIRTVTAFGAQEKEIQRYTQNLKDAKDAGIKRAIASKLSLGAVYFFMNGAYGLAFWYGTSLIFGGEPGYTVGTILAVFFSVIHSSYCIGSVAPHLETFTIARGAAFNIFHVIDKKPNIDNFSTAGYKPESIEGNIEFKNVSFSYPSRPSAKILKGFNLKIKSGETVALVGPSGSGKTTTVQLLQRLYDPEEGCITVDENDIRTQNVRHYREQIGVVSQEPVLFGTTIGNNIKFGREGVSEEEMEQAAREANAYDFIMAFPKKFNTLVGEKGAQMSGGQKQRIAIARALVRNPKILILDEATSALDTESESLVQAALEKASKGRTTLVVAHRLSTIRGADLIVTMKDGEVVEKGIHAELMAKQGLYYSLAVAQDMAWYDEKDNSTGALTTTLAVDVAQIRGAATSRLGIITQDVTNMSLSILISFVYGWEMTLLILSFAPILAVTGMIQTAAMAGFANKDKQELKRAGKIATEAVENIRTVVSLTREKAFEHMYEETLRTQHRNALKRAHITGSCYAVSHAFVHFAHAAGFRFGAYLIQAGRMTPEGMFIVFTAIAYGAMAIGETLVWAPEYSKAKAGAAHLFALLKNKPSIDSCSQNGEKPDACEGNLEFREVSFFYPCRPEVPVLQDMSLSIEKGKTVAFVGSSGCGKSTCVQLLQRFYDPMKGQVLLDGVDVKELNVQWLRSQTAIVSQEPVLFNCSIAENIAYGDNSRMVPLEEIKEVADAANIHSFIEGLPGKYSTQVGLRGMHLSGGQKQRLAIARALLRKPKILLLDEATSALDNESEKMVQQALDKARRGRTCLVVAHRLSTIQNADMIVVLQNGRIKEQGTHQELLRNGETYFKLATAH</sequence>
<dbReference type="Proteomes" id="UP000234681">
    <property type="component" value="Chromosome 6"/>
</dbReference>
<accession>A6KDM8</accession>
<keyword evidence="10 14" id="KW-1133">Transmembrane helix</keyword>
<evidence type="ECO:0000256" key="12">
    <source>
        <dbReference type="ARBA" id="ARBA00023136"/>
    </source>
</evidence>
<dbReference type="InterPro" id="IPR036640">
    <property type="entry name" value="ABC1_TM_sf"/>
</dbReference>
<keyword evidence="12 14" id="KW-0472">Membrane</keyword>